<evidence type="ECO:0000313" key="5">
    <source>
        <dbReference type="Proteomes" id="UP001217089"/>
    </source>
</evidence>
<reference evidence="4 5" key="1">
    <citation type="submission" date="2022-12" db="EMBL/GenBank/DDBJ databases">
        <title>Chromosome-level genome of Tegillarca granosa.</title>
        <authorList>
            <person name="Kim J."/>
        </authorList>
    </citation>
    <scope>NUCLEOTIDE SEQUENCE [LARGE SCALE GENOMIC DNA]</scope>
    <source>
        <strain evidence="4">Teg-2019</strain>
        <tissue evidence="4">Adductor muscle</tissue>
    </source>
</reference>
<dbReference type="InterPro" id="IPR016137">
    <property type="entry name" value="RGS"/>
</dbReference>
<feature type="domain" description="RGS" evidence="3">
    <location>
        <begin position="52"/>
        <end position="81"/>
    </location>
</feature>
<dbReference type="InterPro" id="IPR036305">
    <property type="entry name" value="RGS_sf"/>
</dbReference>
<proteinExistence type="predicted"/>
<evidence type="ECO:0000256" key="1">
    <source>
        <dbReference type="ARBA" id="ARBA00022700"/>
    </source>
</evidence>
<dbReference type="Pfam" id="PF00615">
    <property type="entry name" value="RGS"/>
    <property type="match status" value="1"/>
</dbReference>
<comment type="caution">
    <text evidence="4">The sequence shown here is derived from an EMBL/GenBank/DDBJ whole genome shotgun (WGS) entry which is preliminary data.</text>
</comment>
<dbReference type="SUPFAM" id="SSF48097">
    <property type="entry name" value="Regulator of G-protein signaling, RGS"/>
    <property type="match status" value="1"/>
</dbReference>
<sequence length="169" mass="19752">MEEGPKRYISFSQMKSRQYRNKDMLRRQIRLYNQALNRPKMKFSKVVERYAFEPAQEHIYALMKKDSYPRYLRSEQYKNKLLMAKQQPFTKKNSGSKNVPQPSPGSVRRRSDEPQSKALSVSSNAASNPRRKSNLEVPKPYEKRKSEQANRSLSVPKANSIAPWEPEAV</sequence>
<protein>
    <recommendedName>
        <fullName evidence="3">RGS domain-containing protein</fullName>
    </recommendedName>
</protein>
<dbReference type="EMBL" id="JARBDR010000214">
    <property type="protein sequence ID" value="KAJ8318276.1"/>
    <property type="molecule type" value="Genomic_DNA"/>
</dbReference>
<organism evidence="4 5">
    <name type="scientific">Tegillarca granosa</name>
    <name type="common">Malaysian cockle</name>
    <name type="synonym">Anadara granosa</name>
    <dbReference type="NCBI Taxonomy" id="220873"/>
    <lineage>
        <taxon>Eukaryota</taxon>
        <taxon>Metazoa</taxon>
        <taxon>Spiralia</taxon>
        <taxon>Lophotrochozoa</taxon>
        <taxon>Mollusca</taxon>
        <taxon>Bivalvia</taxon>
        <taxon>Autobranchia</taxon>
        <taxon>Pteriomorphia</taxon>
        <taxon>Arcoida</taxon>
        <taxon>Arcoidea</taxon>
        <taxon>Arcidae</taxon>
        <taxon>Tegillarca</taxon>
    </lineage>
</organism>
<feature type="compositionally biased region" description="Polar residues" evidence="2">
    <location>
        <begin position="87"/>
        <end position="100"/>
    </location>
</feature>
<feature type="compositionally biased region" description="Polar residues" evidence="2">
    <location>
        <begin position="117"/>
        <end position="127"/>
    </location>
</feature>
<evidence type="ECO:0000259" key="3">
    <source>
        <dbReference type="PROSITE" id="PS50132"/>
    </source>
</evidence>
<keyword evidence="1" id="KW-0734">Signal transduction inhibitor</keyword>
<dbReference type="PANTHER" id="PTHR45746:SF6">
    <property type="entry name" value="LP21163P"/>
    <property type="match status" value="1"/>
</dbReference>
<feature type="compositionally biased region" description="Basic and acidic residues" evidence="2">
    <location>
        <begin position="139"/>
        <end position="148"/>
    </location>
</feature>
<dbReference type="Proteomes" id="UP001217089">
    <property type="component" value="Unassembled WGS sequence"/>
</dbReference>
<name>A0ABQ9FLW4_TEGGR</name>
<dbReference type="InterPro" id="IPR044926">
    <property type="entry name" value="RGS_subdomain_2"/>
</dbReference>
<keyword evidence="5" id="KW-1185">Reference proteome</keyword>
<gene>
    <name evidence="4" type="ORF">KUTeg_003367</name>
</gene>
<dbReference type="InterPro" id="IPR047016">
    <property type="entry name" value="RGS6/7/9/11"/>
</dbReference>
<feature type="region of interest" description="Disordered" evidence="2">
    <location>
        <begin position="82"/>
        <end position="169"/>
    </location>
</feature>
<dbReference type="PROSITE" id="PS50132">
    <property type="entry name" value="RGS"/>
    <property type="match status" value="1"/>
</dbReference>
<evidence type="ECO:0000256" key="2">
    <source>
        <dbReference type="SAM" id="MobiDB-lite"/>
    </source>
</evidence>
<accession>A0ABQ9FLW4</accession>
<evidence type="ECO:0000313" key="4">
    <source>
        <dbReference type="EMBL" id="KAJ8318276.1"/>
    </source>
</evidence>
<dbReference type="Gene3D" id="1.10.167.10">
    <property type="entry name" value="Regulator of G-protein Signalling 4, domain 2"/>
    <property type="match status" value="1"/>
</dbReference>
<dbReference type="PANTHER" id="PTHR45746">
    <property type="entry name" value="LP21163P"/>
    <property type="match status" value="1"/>
</dbReference>